<dbReference type="EMBL" id="JAHFXF010000098">
    <property type="protein sequence ID" value="KAG9696591.1"/>
    <property type="molecule type" value="Genomic_DNA"/>
</dbReference>
<evidence type="ECO:0000256" key="4">
    <source>
        <dbReference type="ARBA" id="ARBA00022776"/>
    </source>
</evidence>
<dbReference type="InterPro" id="IPR049255">
    <property type="entry name" value="Apc1_N"/>
</dbReference>
<dbReference type="Pfam" id="PF12859">
    <property type="entry name" value="ANAPC1"/>
    <property type="match status" value="1"/>
</dbReference>
<dbReference type="Proteomes" id="UP000779574">
    <property type="component" value="Unassembled WGS sequence"/>
</dbReference>
<feature type="domain" description="Anaphase-promoting complex subunit 1 beta-sandwich" evidence="8">
    <location>
        <begin position="1774"/>
        <end position="1852"/>
    </location>
</feature>
<evidence type="ECO:0000256" key="1">
    <source>
        <dbReference type="ARBA" id="ARBA00010547"/>
    </source>
</evidence>
<proteinExistence type="inferred from homology"/>
<dbReference type="OrthoDB" id="26401at2759"/>
<evidence type="ECO:0000256" key="6">
    <source>
        <dbReference type="SAM" id="MobiDB-lite"/>
    </source>
</evidence>
<dbReference type="InterPro" id="IPR024990">
    <property type="entry name" value="Apc1"/>
</dbReference>
<keyword evidence="4" id="KW-0498">Mitosis</keyword>
<comment type="caution">
    <text evidence="9">The sequence shown here is derived from an EMBL/GenBank/DDBJ whole genome shotgun (WGS) entry which is preliminary data.</text>
</comment>
<evidence type="ECO:0000256" key="3">
    <source>
        <dbReference type="ARBA" id="ARBA00022737"/>
    </source>
</evidence>
<dbReference type="PANTHER" id="PTHR12827">
    <property type="entry name" value="MEIOTIC CHECKPOINT REGULATOR TSG24 FAMILY MEMBER"/>
    <property type="match status" value="1"/>
</dbReference>
<dbReference type="GO" id="GO:0031145">
    <property type="term" value="P:anaphase-promoting complex-dependent catabolic process"/>
    <property type="evidence" value="ECO:0007669"/>
    <property type="project" value="TreeGrafter"/>
</dbReference>
<feature type="domain" description="Anaphase-promoting complex subunit 1 N-terminal" evidence="7">
    <location>
        <begin position="30"/>
        <end position="813"/>
    </location>
</feature>
<dbReference type="InterPro" id="IPR048971">
    <property type="entry name" value="Apc1_3rd"/>
</dbReference>
<keyword evidence="3" id="KW-0677">Repeat</keyword>
<dbReference type="PANTHER" id="PTHR12827:SF3">
    <property type="entry name" value="ANAPHASE-PROMOTING COMPLEX SUBUNIT 1"/>
    <property type="match status" value="1"/>
</dbReference>
<keyword evidence="5" id="KW-0131">Cell cycle</keyword>
<dbReference type="GO" id="GO:0070979">
    <property type="term" value="P:protein K11-linked ubiquitination"/>
    <property type="evidence" value="ECO:0007669"/>
    <property type="project" value="TreeGrafter"/>
</dbReference>
<organism evidence="9 10">
    <name type="scientific">Aureobasidium melanogenum</name>
    <name type="common">Aureobasidium pullulans var. melanogenum</name>
    <dbReference type="NCBI Taxonomy" id="46634"/>
    <lineage>
        <taxon>Eukaryota</taxon>
        <taxon>Fungi</taxon>
        <taxon>Dikarya</taxon>
        <taxon>Ascomycota</taxon>
        <taxon>Pezizomycotina</taxon>
        <taxon>Dothideomycetes</taxon>
        <taxon>Dothideomycetidae</taxon>
        <taxon>Dothideales</taxon>
        <taxon>Saccotheciaceae</taxon>
        <taxon>Aureobasidium</taxon>
    </lineage>
</organism>
<evidence type="ECO:0000256" key="2">
    <source>
        <dbReference type="ARBA" id="ARBA00022618"/>
    </source>
</evidence>
<evidence type="ECO:0000259" key="7">
    <source>
        <dbReference type="Pfam" id="PF12859"/>
    </source>
</evidence>
<evidence type="ECO:0000259" key="8">
    <source>
        <dbReference type="Pfam" id="PF21282"/>
    </source>
</evidence>
<feature type="region of interest" description="Disordered" evidence="6">
    <location>
        <begin position="187"/>
        <end position="206"/>
    </location>
</feature>
<dbReference type="InterPro" id="IPR011989">
    <property type="entry name" value="ARM-like"/>
</dbReference>
<dbReference type="GO" id="GO:0051301">
    <property type="term" value="P:cell division"/>
    <property type="evidence" value="ECO:0007669"/>
    <property type="project" value="UniProtKB-KW"/>
</dbReference>
<dbReference type="FunFam" id="1.25.10.10:FF:000217">
    <property type="entry name" value="20S cyclosome subunit (APC1/BimE)"/>
    <property type="match status" value="1"/>
</dbReference>
<feature type="region of interest" description="Disordered" evidence="6">
    <location>
        <begin position="368"/>
        <end position="395"/>
    </location>
</feature>
<dbReference type="GO" id="GO:0005680">
    <property type="term" value="C:anaphase-promoting complex"/>
    <property type="evidence" value="ECO:0007669"/>
    <property type="project" value="InterPro"/>
</dbReference>
<dbReference type="GO" id="GO:0007091">
    <property type="term" value="P:metaphase/anaphase transition of mitotic cell cycle"/>
    <property type="evidence" value="ECO:0007669"/>
    <property type="project" value="TreeGrafter"/>
</dbReference>
<dbReference type="GO" id="GO:0060090">
    <property type="term" value="F:molecular adaptor activity"/>
    <property type="evidence" value="ECO:0007669"/>
    <property type="project" value="TreeGrafter"/>
</dbReference>
<protein>
    <recommendedName>
        <fullName evidence="11">Anaphase-promoting complex subunit 1</fullName>
    </recommendedName>
</protein>
<sequence>MADFVSLGVHRPSALPYLISESVLPENHTPKDYIWKVYPGPSDDSEDEVLYTSNCVVWSQDGHVRKVFNFDSAKQPVSHALITRFRNDPLTKTGSTASKSANHVISYASNAYATRWGTKPQRDPRNLPSLSTGDSNGFNRALVIMLKSEMHIHYLSGSTHVLNVPFDIEKAFPAIDGLVVQRKATTITKEPPTPTIPAPPPNSFTSSQPYLFSQPRSPELRANRYRPSVLPPSPSTHFNLDALYQGLTKGPDPHMTDELPRFYSLENPLSDLAPVSHATVCRQPRFPRPGAPSGPIVEYDMLDPAEELIYVSAQDELAETAEHGDAPLFLLVTVNRDLGQITVWQAWYLQPPKLSDLLSQRAAHQAAKAKRPSSVMTSCTAGATTPALKPRDHRDRVRESFAASTRLSIASTTRPSQDDEEVMASQMDPEYLLKKPSGGTRRVSSILSRGDVGNSDPSIKQTALGASFSGVGRRHPSMGSFTDRDRRSFGGNQGLRKSRASTPGSIFSKSIGPDDATEVESSRMQDYNDESESAERLIGATHRSAGTESVLGSSPDGLRKELVIRKLDVFMTDVSNFGSNAIEDLIKVFPLVHPPQSEQNSCLVSLYILDASSKSMTTVKLRVQKKNESRSRPGKDVLARYMPIPFLCDRNITHNIADITKLQDGRVTAIAYLSAKSQDHGIIPARGVTWSLPISRHVRLAHPSDVAGILHSAVEGMQKSTPLQWPCKLENPGNHGRITLTSSDGLQNRIQIRLSPRSASVRKILELCQLVLPAKEGGCIAAIWCNIHHRFTADEIQLTNGLDVEWEAMIITIFAFAAGSIGRALRGNHRSKSTVADTTRLGTYRSQLRSRNLKSDLDKLVSPAWSWLEKPTMNAKLSTITPRSRLRTPRSTHKAKKNPFSLTEYETMARHLLHDIAVDELDWLVSSEAASTRYLCCTKIMLVLYLFREEQKLSSLPDDAEGIVDVSLGAIIAQLGQWLSLDMWSYRAGSYLEADGKISDWELSSSMMNTTVKALQNTCPPPQSVFAWAEKNFVQGVSEQFLGVETIASLWTDTPPATPLKLAGEILPRLTSLRSLATHFSTIKTSPSALVETMKDAKLGSGVFETLPEGVLAPLREAINRCQTAPPTTWSSTLLEFVSREDLIGLSQLNKDANRPSSRGGPSNVLVPHDVQTIYSSADRAPINAKTHEAERHAVISLIFSEDRRFVDAAQLMNPTAVQVAECPPQPEWSEAEHLEQQKRVMQWVMVRTLALSPGDGMIHFESQRPLLSEKFHIKGFSTSCQMKPMDNTISADRSGFTEEKFAWTFFHAGVSAGLSISRNATGIDTSWIVFNKPAELNNRHAGFLLALGINGHLRTLAKWLAFKYLTPKHNMTSIGLLLGLSASYLGTMDTLLTRMLSVHITRMLPHGAAELNVSPSTQTAGLMGIGLVYYDTQHRRMSEIMLSEVEHREIEDPGSTMDQLRDESYRLAAGFALGYINIGKGRDLRGLHGMNLLERLLTVAVGPRPVELVHVVDKATAGAVIAITLIYMKTGDQSVARKIDIPDTIAQLEHCRPDILLLRTVASHLIMWDEITDEPDWIRKNLPIEYAHRYYGKAATSSIEMTTLPQLRSKDVPVFNILTGLAWSLALRFAGSGNQRARDQVIAILRAFIAVSKQDAFFYDAKLARATVKRCIDVLALAMATIMAGTGDLQSFRFLRSLHGRVDPETTYGSHLAAHLAIGTLFLGGGTYTFGTSNFAIASLLCAFYPLFPSDVLDNRVHLQALRHFWVFAAEPRCIVVQDIDTKRPIHVKLRVVTGDGRQHQMTSPCLLPELNTISHISTDDPTYWQVTLDFAANPKHLATFRRSQTVYVRRCPPGEASNSVFSTTLSALIDAQSSIGGRQMWEWILNLPTFKDFDQADFGLVLPSDPRSAMHLDEKLTSVDSRLALTRSVDSAKADALWSLRLLFAWAQDAMDNGDGRLRWIGKHVVDMLRARVAERTGSS</sequence>
<evidence type="ECO:0000313" key="10">
    <source>
        <dbReference type="Proteomes" id="UP000779574"/>
    </source>
</evidence>
<feature type="compositionally biased region" description="Pro residues" evidence="6">
    <location>
        <begin position="191"/>
        <end position="202"/>
    </location>
</feature>
<feature type="compositionally biased region" description="Polar residues" evidence="6">
    <location>
        <begin position="374"/>
        <end position="383"/>
    </location>
</feature>
<gene>
    <name evidence="9" type="ORF">KCU76_g3615</name>
</gene>
<keyword evidence="2" id="KW-0132">Cell division</keyword>
<reference evidence="9" key="2">
    <citation type="submission" date="2021-08" db="EMBL/GenBank/DDBJ databases">
        <authorList>
            <person name="Gostincar C."/>
            <person name="Sun X."/>
            <person name="Song Z."/>
            <person name="Gunde-Cimerman N."/>
        </authorList>
    </citation>
    <scope>NUCLEOTIDE SEQUENCE</scope>
    <source>
        <strain evidence="9">EXF-9911</strain>
    </source>
</reference>
<dbReference type="Pfam" id="PF21282">
    <property type="entry name" value="APC1_3rd"/>
    <property type="match status" value="1"/>
</dbReference>
<feature type="region of interest" description="Disordered" evidence="6">
    <location>
        <begin position="432"/>
        <end position="519"/>
    </location>
</feature>
<evidence type="ECO:0000313" key="9">
    <source>
        <dbReference type="EMBL" id="KAG9696591.1"/>
    </source>
</evidence>
<reference evidence="9" key="1">
    <citation type="journal article" date="2021" name="J Fungi (Basel)">
        <title>Virulence traits and population genomics of the black yeast Aureobasidium melanogenum.</title>
        <authorList>
            <person name="Cernosa A."/>
            <person name="Sun X."/>
            <person name="Gostincar C."/>
            <person name="Fang C."/>
            <person name="Gunde-Cimerman N."/>
            <person name="Song Z."/>
        </authorList>
    </citation>
    <scope>NUCLEOTIDE SEQUENCE</scope>
    <source>
        <strain evidence="9">EXF-9911</strain>
    </source>
</reference>
<feature type="non-terminal residue" evidence="9">
    <location>
        <position position="1982"/>
    </location>
</feature>
<evidence type="ECO:0000256" key="5">
    <source>
        <dbReference type="ARBA" id="ARBA00023306"/>
    </source>
</evidence>
<evidence type="ECO:0008006" key="11">
    <source>
        <dbReference type="Google" id="ProtNLM"/>
    </source>
</evidence>
<comment type="similarity">
    <text evidence="1">Belongs to the APC1 family.</text>
</comment>
<dbReference type="Gene3D" id="1.25.10.10">
    <property type="entry name" value="Leucine-rich Repeat Variant"/>
    <property type="match status" value="2"/>
</dbReference>
<accession>A0A9P8ERP0</accession>
<name>A0A9P8ERP0_AURME</name>